<protein>
    <submittedName>
        <fullName evidence="2">Multidrug transporter MatE</fullName>
    </submittedName>
</protein>
<dbReference type="RefSeq" id="WP_052831744.1">
    <property type="nucleotide sequence ID" value="NZ_BJYZ01000012.1"/>
</dbReference>
<keyword evidence="3" id="KW-1185">Reference proteome</keyword>
<dbReference type="InterPro" id="IPR037914">
    <property type="entry name" value="SpoVT-AbrB_sf"/>
</dbReference>
<name>A0A512DQE3_9PROT</name>
<feature type="domain" description="SpoVT-AbrB" evidence="1">
    <location>
        <begin position="10"/>
        <end position="53"/>
    </location>
</feature>
<dbReference type="InterPro" id="IPR007159">
    <property type="entry name" value="SpoVT-AbrB_dom"/>
</dbReference>
<dbReference type="Pfam" id="PF04014">
    <property type="entry name" value="MazE_antitoxin"/>
    <property type="match status" value="1"/>
</dbReference>
<dbReference type="InterPro" id="IPR039052">
    <property type="entry name" value="Antitox_PemI-like"/>
</dbReference>
<organism evidence="2 3">
    <name type="scientific">Skermanella aerolata</name>
    <dbReference type="NCBI Taxonomy" id="393310"/>
    <lineage>
        <taxon>Bacteria</taxon>
        <taxon>Pseudomonadati</taxon>
        <taxon>Pseudomonadota</taxon>
        <taxon>Alphaproteobacteria</taxon>
        <taxon>Rhodospirillales</taxon>
        <taxon>Azospirillaceae</taxon>
        <taxon>Skermanella</taxon>
    </lineage>
</organism>
<comment type="caution">
    <text evidence="2">The sequence shown here is derived from an EMBL/GenBank/DDBJ whole genome shotgun (WGS) entry which is preliminary data.</text>
</comment>
<dbReference type="EMBL" id="BJYZ01000012">
    <property type="protein sequence ID" value="GEO38708.1"/>
    <property type="molecule type" value="Genomic_DNA"/>
</dbReference>
<evidence type="ECO:0000313" key="2">
    <source>
        <dbReference type="EMBL" id="GEO38708.1"/>
    </source>
</evidence>
<reference evidence="2 3" key="1">
    <citation type="submission" date="2019-07" db="EMBL/GenBank/DDBJ databases">
        <title>Whole genome shotgun sequence of Skermanella aerolata NBRC 106429.</title>
        <authorList>
            <person name="Hosoyama A."/>
            <person name="Uohara A."/>
            <person name="Ohji S."/>
            <person name="Ichikawa N."/>
        </authorList>
    </citation>
    <scope>NUCLEOTIDE SEQUENCE [LARGE SCALE GENOMIC DNA]</scope>
    <source>
        <strain evidence="2 3">NBRC 106429</strain>
    </source>
</reference>
<evidence type="ECO:0000313" key="3">
    <source>
        <dbReference type="Proteomes" id="UP000321523"/>
    </source>
</evidence>
<proteinExistence type="predicted"/>
<dbReference type="GO" id="GO:0097351">
    <property type="term" value="F:toxin sequestering activity"/>
    <property type="evidence" value="ECO:0007669"/>
    <property type="project" value="InterPro"/>
</dbReference>
<dbReference type="GO" id="GO:0003677">
    <property type="term" value="F:DNA binding"/>
    <property type="evidence" value="ECO:0007669"/>
    <property type="project" value="InterPro"/>
</dbReference>
<dbReference type="SMART" id="SM00966">
    <property type="entry name" value="SpoVT_AbrB"/>
    <property type="match status" value="1"/>
</dbReference>
<dbReference type="SUPFAM" id="SSF89447">
    <property type="entry name" value="AbrB/MazE/MraZ-like"/>
    <property type="match status" value="1"/>
</dbReference>
<dbReference type="AlphaFoldDB" id="A0A512DQE3"/>
<sequence length="84" mass="9473">MEDMMQVQLARGGNSLGVRIPKELAGRLGLKDGARVEIEAEGDRLVIRTDRPYYRLEELLTGITPEDMREAFDWGPDVGREVVD</sequence>
<accession>A0A512DQE3</accession>
<evidence type="ECO:0000259" key="1">
    <source>
        <dbReference type="SMART" id="SM00966"/>
    </source>
</evidence>
<dbReference type="Proteomes" id="UP000321523">
    <property type="component" value="Unassembled WGS sequence"/>
</dbReference>
<gene>
    <name evidence="2" type="ORF">SAE02_28560</name>
</gene>
<dbReference type="PANTHER" id="PTHR40516:SF1">
    <property type="entry name" value="ANTITOXIN CHPS-RELATED"/>
    <property type="match status" value="1"/>
</dbReference>
<dbReference type="OrthoDB" id="9795766at2"/>
<dbReference type="Gene3D" id="2.10.260.10">
    <property type="match status" value="1"/>
</dbReference>
<dbReference type="PANTHER" id="PTHR40516">
    <property type="entry name" value="ANTITOXIN CHPS-RELATED"/>
    <property type="match status" value="1"/>
</dbReference>